<dbReference type="PANTHER" id="PTHR22888">
    <property type="entry name" value="CYTOCHROME C OXIDASE, SUBUNIT II"/>
    <property type="match status" value="1"/>
</dbReference>
<dbReference type="eggNOG" id="COG1622">
    <property type="taxonomic scope" value="Bacteria"/>
</dbReference>
<evidence type="ECO:0000256" key="2">
    <source>
        <dbReference type="ARBA" id="ARBA00007866"/>
    </source>
</evidence>
<proteinExistence type="inferred from homology"/>
<dbReference type="InterPro" id="IPR014222">
    <property type="entry name" value="Cyt_c_oxidase_su2"/>
</dbReference>
<dbReference type="InterPro" id="IPR009056">
    <property type="entry name" value="Cyt_c-like_dom"/>
</dbReference>
<dbReference type="Gene3D" id="1.10.287.90">
    <property type="match status" value="1"/>
</dbReference>
<keyword evidence="12 17" id="KW-0186">Copper</keyword>
<dbReference type="PANTHER" id="PTHR22888:SF9">
    <property type="entry name" value="CYTOCHROME C OXIDASE SUBUNIT 2"/>
    <property type="match status" value="1"/>
</dbReference>
<evidence type="ECO:0000313" key="23">
    <source>
        <dbReference type="EMBL" id="ACO33686.1"/>
    </source>
</evidence>
<dbReference type="GO" id="GO:0042773">
    <property type="term" value="P:ATP synthesis coupled electron transport"/>
    <property type="evidence" value="ECO:0007669"/>
    <property type="project" value="TreeGrafter"/>
</dbReference>
<feature type="domain" description="Cytochrome c" evidence="22">
    <location>
        <begin position="256"/>
        <end position="347"/>
    </location>
</feature>
<keyword evidence="5 16" id="KW-0679">Respiratory chain</keyword>
<feature type="transmembrane region" description="Helical" evidence="18">
    <location>
        <begin position="99"/>
        <end position="121"/>
    </location>
</feature>
<comment type="subcellular location">
    <subcellularLocation>
        <location evidence="16">Cell membrane</location>
        <topology evidence="16">Multi-pass membrane protein</topology>
    </subcellularLocation>
    <subcellularLocation>
        <location evidence="1">Membrane</location>
        <topology evidence="1">Multi-pass membrane protein</topology>
    </subcellularLocation>
</comment>
<dbReference type="KEGG" id="aca:ACP_2435"/>
<dbReference type="GO" id="GO:0005507">
    <property type="term" value="F:copper ion binding"/>
    <property type="evidence" value="ECO:0007669"/>
    <property type="project" value="InterPro"/>
</dbReference>
<dbReference type="PROSITE" id="PS50857">
    <property type="entry name" value="COX2_CUA"/>
    <property type="match status" value="1"/>
</dbReference>
<evidence type="ECO:0000256" key="7">
    <source>
        <dbReference type="ARBA" id="ARBA00022723"/>
    </source>
</evidence>
<keyword evidence="11 15" id="KW-0408">Iron</keyword>
<keyword evidence="13 18" id="KW-0472">Membrane</keyword>
<evidence type="ECO:0000256" key="12">
    <source>
        <dbReference type="ARBA" id="ARBA00023008"/>
    </source>
</evidence>
<protein>
    <recommendedName>
        <fullName evidence="17">Cytochrome c oxidase subunit 2</fullName>
        <ecNumber evidence="17">7.1.1.9</ecNumber>
    </recommendedName>
</protein>
<dbReference type="GO" id="GO:0005886">
    <property type="term" value="C:plasma membrane"/>
    <property type="evidence" value="ECO:0007669"/>
    <property type="project" value="UniProtKB-SubCell"/>
</dbReference>
<gene>
    <name evidence="23" type="primary">coxB</name>
    <name evidence="23" type="ordered locus">ACP_2435</name>
</gene>
<feature type="chain" id="PRO_5002907291" description="Cytochrome c oxidase subunit 2" evidence="19">
    <location>
        <begin position="29"/>
        <end position="347"/>
    </location>
</feature>
<dbReference type="Pfam" id="PF02790">
    <property type="entry name" value="COX2_TM"/>
    <property type="match status" value="1"/>
</dbReference>
<dbReference type="InterPro" id="IPR001505">
    <property type="entry name" value="Copper_CuA"/>
</dbReference>
<dbReference type="RefSeq" id="WP_015897519.1">
    <property type="nucleotide sequence ID" value="NC_012483.1"/>
</dbReference>
<dbReference type="NCBIfam" id="TIGR02866">
    <property type="entry name" value="CoxB"/>
    <property type="match status" value="1"/>
</dbReference>
<evidence type="ECO:0000259" key="22">
    <source>
        <dbReference type="PROSITE" id="PS51007"/>
    </source>
</evidence>
<name>C1F1C9_ACIC5</name>
<evidence type="ECO:0000256" key="1">
    <source>
        <dbReference type="ARBA" id="ARBA00004141"/>
    </source>
</evidence>
<dbReference type="SUPFAM" id="SSF46626">
    <property type="entry name" value="Cytochrome c"/>
    <property type="match status" value="1"/>
</dbReference>
<evidence type="ECO:0000256" key="16">
    <source>
        <dbReference type="RuleBase" id="RU000456"/>
    </source>
</evidence>
<dbReference type="PROSITE" id="PS00078">
    <property type="entry name" value="COX2"/>
    <property type="match status" value="1"/>
</dbReference>
<evidence type="ECO:0000256" key="15">
    <source>
        <dbReference type="PROSITE-ProRule" id="PRU00433"/>
    </source>
</evidence>
<keyword evidence="3 16" id="KW-0813">Transport</keyword>
<dbReference type="InParanoid" id="C1F1C9"/>
<organism evidence="23 24">
    <name type="scientific">Acidobacterium capsulatum (strain ATCC 51196 / DSM 11244 / BCRC 80197 / JCM 7670 / NBRC 15755 / NCIMB 13165 / 161)</name>
    <dbReference type="NCBI Taxonomy" id="240015"/>
    <lineage>
        <taxon>Bacteria</taxon>
        <taxon>Pseudomonadati</taxon>
        <taxon>Acidobacteriota</taxon>
        <taxon>Terriglobia</taxon>
        <taxon>Terriglobales</taxon>
        <taxon>Acidobacteriaceae</taxon>
        <taxon>Acidobacterium</taxon>
    </lineage>
</organism>
<keyword evidence="19" id="KW-0732">Signal</keyword>
<evidence type="ECO:0000256" key="9">
    <source>
        <dbReference type="ARBA" id="ARBA00022982"/>
    </source>
</evidence>
<dbReference type="EMBL" id="CP001472">
    <property type="protein sequence ID" value="ACO33686.1"/>
    <property type="molecule type" value="Genomic_DNA"/>
</dbReference>
<keyword evidence="8" id="KW-1278">Translocase</keyword>
<comment type="cofactor">
    <cofactor evidence="17">
        <name>Cu cation</name>
        <dbReference type="ChEBI" id="CHEBI:23378"/>
    </cofactor>
    <text evidence="17">Binds a copper A center.</text>
</comment>
<keyword evidence="24" id="KW-1185">Reference proteome</keyword>
<dbReference type="InterPro" id="IPR036257">
    <property type="entry name" value="Cyt_c_oxidase_su2_TM_sf"/>
</dbReference>
<comment type="catalytic activity">
    <reaction evidence="17">
        <text>4 Fe(II)-[cytochrome c] + O2 + 8 H(+)(in) = 4 Fe(III)-[cytochrome c] + 2 H2O + 4 H(+)(out)</text>
        <dbReference type="Rhea" id="RHEA:11436"/>
        <dbReference type="Rhea" id="RHEA-COMP:10350"/>
        <dbReference type="Rhea" id="RHEA-COMP:14399"/>
        <dbReference type="ChEBI" id="CHEBI:15377"/>
        <dbReference type="ChEBI" id="CHEBI:15378"/>
        <dbReference type="ChEBI" id="CHEBI:15379"/>
        <dbReference type="ChEBI" id="CHEBI:29033"/>
        <dbReference type="ChEBI" id="CHEBI:29034"/>
        <dbReference type="EC" id="7.1.1.9"/>
    </reaction>
</comment>
<dbReference type="Pfam" id="PF00116">
    <property type="entry name" value="COX2"/>
    <property type="match status" value="1"/>
</dbReference>
<evidence type="ECO:0000256" key="13">
    <source>
        <dbReference type="ARBA" id="ARBA00023136"/>
    </source>
</evidence>
<evidence type="ECO:0000256" key="4">
    <source>
        <dbReference type="ARBA" id="ARBA00022617"/>
    </source>
</evidence>
<feature type="signal peptide" evidence="19">
    <location>
        <begin position="1"/>
        <end position="28"/>
    </location>
</feature>
<evidence type="ECO:0000256" key="3">
    <source>
        <dbReference type="ARBA" id="ARBA00022448"/>
    </source>
</evidence>
<keyword evidence="9 16" id="KW-0249">Electron transport</keyword>
<dbReference type="PROSITE" id="PS51007">
    <property type="entry name" value="CYTC"/>
    <property type="match status" value="1"/>
</dbReference>
<dbReference type="GO" id="GO:0016491">
    <property type="term" value="F:oxidoreductase activity"/>
    <property type="evidence" value="ECO:0007669"/>
    <property type="project" value="UniProtKB-KW"/>
</dbReference>
<evidence type="ECO:0000259" key="21">
    <source>
        <dbReference type="PROSITE" id="PS50999"/>
    </source>
</evidence>
<keyword evidence="4 15" id="KW-0349">Heme</keyword>
<evidence type="ECO:0000256" key="14">
    <source>
        <dbReference type="ARBA" id="ARBA00024688"/>
    </source>
</evidence>
<dbReference type="GO" id="GO:0004129">
    <property type="term" value="F:cytochrome-c oxidase activity"/>
    <property type="evidence" value="ECO:0007669"/>
    <property type="project" value="UniProtKB-EC"/>
</dbReference>
<dbReference type="InterPro" id="IPR008972">
    <property type="entry name" value="Cupredoxin"/>
</dbReference>
<dbReference type="InterPro" id="IPR011759">
    <property type="entry name" value="Cyt_c_oxidase_su2_TM_dom"/>
</dbReference>
<dbReference type="InterPro" id="IPR034236">
    <property type="entry name" value="CuRO_CcO_Caa3_II"/>
</dbReference>
<dbReference type="InterPro" id="IPR002429">
    <property type="entry name" value="CcO_II-like_C"/>
</dbReference>
<dbReference type="GO" id="GO:0020037">
    <property type="term" value="F:heme binding"/>
    <property type="evidence" value="ECO:0007669"/>
    <property type="project" value="InterPro"/>
</dbReference>
<evidence type="ECO:0000256" key="11">
    <source>
        <dbReference type="ARBA" id="ARBA00023004"/>
    </source>
</evidence>
<feature type="transmembrane region" description="Helical" evidence="18">
    <location>
        <begin position="52"/>
        <end position="75"/>
    </location>
</feature>
<feature type="domain" description="Cytochrome oxidase subunit II transmembrane region profile" evidence="21">
    <location>
        <begin position="29"/>
        <end position="127"/>
    </location>
</feature>
<reference evidence="23 24" key="1">
    <citation type="journal article" date="2009" name="Appl. Environ. Microbiol.">
        <title>Three genomes from the phylum Acidobacteria provide insight into the lifestyles of these microorganisms in soils.</title>
        <authorList>
            <person name="Ward N.L."/>
            <person name="Challacombe J.F."/>
            <person name="Janssen P.H."/>
            <person name="Henrissat B."/>
            <person name="Coutinho P.M."/>
            <person name="Wu M."/>
            <person name="Xie G."/>
            <person name="Haft D.H."/>
            <person name="Sait M."/>
            <person name="Badger J."/>
            <person name="Barabote R.D."/>
            <person name="Bradley B."/>
            <person name="Brettin T.S."/>
            <person name="Brinkac L.M."/>
            <person name="Bruce D."/>
            <person name="Creasy T."/>
            <person name="Daugherty S.C."/>
            <person name="Davidsen T.M."/>
            <person name="DeBoy R.T."/>
            <person name="Detter J.C."/>
            <person name="Dodson R.J."/>
            <person name="Durkin A.S."/>
            <person name="Ganapathy A."/>
            <person name="Gwinn-Giglio M."/>
            <person name="Han C.S."/>
            <person name="Khouri H."/>
            <person name="Kiss H."/>
            <person name="Kothari S.P."/>
            <person name="Madupu R."/>
            <person name="Nelson K.E."/>
            <person name="Nelson W.C."/>
            <person name="Paulsen I."/>
            <person name="Penn K."/>
            <person name="Ren Q."/>
            <person name="Rosovitz M.J."/>
            <person name="Selengut J.D."/>
            <person name="Shrivastava S."/>
            <person name="Sullivan S.A."/>
            <person name="Tapia R."/>
            <person name="Thompson L.S."/>
            <person name="Watkins K.L."/>
            <person name="Yang Q."/>
            <person name="Yu C."/>
            <person name="Zafar N."/>
            <person name="Zhou L."/>
            <person name="Kuske C.R."/>
        </authorList>
    </citation>
    <scope>NUCLEOTIDE SEQUENCE [LARGE SCALE GENOMIC DNA]</scope>
    <source>
        <strain evidence="24">ATCC 51196 / DSM 11244 / BCRC 80197 / JCM 7670 / NBRC 15755 / NCIMB 13165 / 161</strain>
    </source>
</reference>
<evidence type="ECO:0000256" key="10">
    <source>
        <dbReference type="ARBA" id="ARBA00022989"/>
    </source>
</evidence>
<comment type="function">
    <text evidence="14 17">Subunits I and II form the functional core of the enzyme complex. Electrons originating in cytochrome c are transferred via heme a and Cu(A) to the binuclear center formed by heme a3 and Cu(B).</text>
</comment>
<evidence type="ECO:0000256" key="17">
    <source>
        <dbReference type="RuleBase" id="RU004024"/>
    </source>
</evidence>
<keyword evidence="10 18" id="KW-1133">Transmembrane helix</keyword>
<accession>C1F1C9</accession>
<keyword evidence="6 16" id="KW-0812">Transmembrane</keyword>
<dbReference type="PROSITE" id="PS50999">
    <property type="entry name" value="COX2_TM"/>
    <property type="match status" value="1"/>
</dbReference>
<dbReference type="eggNOG" id="COG2010">
    <property type="taxonomic scope" value="Bacteria"/>
</dbReference>
<evidence type="ECO:0000256" key="18">
    <source>
        <dbReference type="SAM" id="Phobius"/>
    </source>
</evidence>
<dbReference type="Proteomes" id="UP000002207">
    <property type="component" value="Chromosome"/>
</dbReference>
<dbReference type="STRING" id="240015.ACP_2435"/>
<evidence type="ECO:0000256" key="19">
    <source>
        <dbReference type="SAM" id="SignalP"/>
    </source>
</evidence>
<dbReference type="SUPFAM" id="SSF81464">
    <property type="entry name" value="Cytochrome c oxidase subunit II-like, transmembrane region"/>
    <property type="match status" value="1"/>
</dbReference>
<sequence>MFKQISRGLRSILYAAGCAMFLQAGAWAQTITTNTDSFSPASKPAHEIFGLAIFALAITGGIFVVVAAAMFYAVIRYRRRKDDDGSEPPQIFGSVQIEIAWTVIPIIIVVVLFLTSARLIFAIKDAPRPKSALNITVVGHQFWWEIRYPGLGIITANEIHVPVSTKADPQPTYIKLLSADVVHSFWVPQLAGKTDAIPNHVNETWIEPTHTGIYKGQCSQFCGAEHAKMLLRVYVDTPAQFEAWVKQQQQPAVEDPAVAAGREVFMHNACMNCHEIRGTEATGRFGPDLTHVASRDTLASGSVMNNPANLRQWIENPDYFKPGVLMPAMHLSSQQLDQVTAYLDTLH</sequence>
<comment type="similarity">
    <text evidence="2 16">Belongs to the cytochrome c oxidase subunit 2 family.</text>
</comment>
<dbReference type="InterPro" id="IPR036909">
    <property type="entry name" value="Cyt_c-like_dom_sf"/>
</dbReference>
<dbReference type="Gene3D" id="2.60.40.420">
    <property type="entry name" value="Cupredoxins - blue copper proteins"/>
    <property type="match status" value="1"/>
</dbReference>
<dbReference type="HOGENOM" id="CLU_036876_1_1_0"/>
<evidence type="ECO:0000313" key="24">
    <source>
        <dbReference type="Proteomes" id="UP000002207"/>
    </source>
</evidence>
<keyword evidence="7 15" id="KW-0479">Metal-binding</keyword>
<dbReference type="SUPFAM" id="SSF49503">
    <property type="entry name" value="Cupredoxins"/>
    <property type="match status" value="1"/>
</dbReference>
<evidence type="ECO:0000256" key="5">
    <source>
        <dbReference type="ARBA" id="ARBA00022660"/>
    </source>
</evidence>
<dbReference type="AlphaFoldDB" id="C1F1C9"/>
<evidence type="ECO:0000259" key="20">
    <source>
        <dbReference type="PROSITE" id="PS50857"/>
    </source>
</evidence>
<feature type="domain" description="Cytochrome oxidase subunit II copper A binding" evidence="20">
    <location>
        <begin position="130"/>
        <end position="247"/>
    </location>
</feature>
<dbReference type="PRINTS" id="PR01166">
    <property type="entry name" value="CYCOXIDASEII"/>
</dbReference>
<dbReference type="Pfam" id="PF00034">
    <property type="entry name" value="Cytochrom_C"/>
    <property type="match status" value="1"/>
</dbReference>
<dbReference type="CDD" id="cd04213">
    <property type="entry name" value="CuRO_CcO_Caa3_II"/>
    <property type="match status" value="1"/>
</dbReference>
<dbReference type="InterPro" id="IPR045187">
    <property type="entry name" value="CcO_II"/>
</dbReference>
<evidence type="ECO:0000256" key="6">
    <source>
        <dbReference type="ARBA" id="ARBA00022692"/>
    </source>
</evidence>
<keyword evidence="23" id="KW-0560">Oxidoreductase</keyword>
<dbReference type="EC" id="7.1.1.9" evidence="17"/>
<evidence type="ECO:0000256" key="8">
    <source>
        <dbReference type="ARBA" id="ARBA00022967"/>
    </source>
</evidence>